<keyword evidence="4" id="KW-1185">Reference proteome</keyword>
<keyword evidence="2" id="KW-1133">Transmembrane helix</keyword>
<reference evidence="3 4" key="1">
    <citation type="journal article" date="2017" name="BMC Genomics">
        <title>Comparative genomic and phylogenomic analyses of the Bifidobacteriaceae family.</title>
        <authorList>
            <person name="Lugli G.A."/>
            <person name="Milani C."/>
            <person name="Turroni F."/>
            <person name="Duranti S."/>
            <person name="Mancabelli L."/>
            <person name="Mangifesta M."/>
            <person name="Ferrario C."/>
            <person name="Modesto M."/>
            <person name="Mattarelli P."/>
            <person name="Jiri K."/>
            <person name="van Sinderen D."/>
            <person name="Ventura M."/>
        </authorList>
    </citation>
    <scope>NUCLEOTIDE SEQUENCE [LARGE SCALE GENOMIC DNA]</scope>
    <source>
        <strain evidence="3 4">DSM 24742</strain>
    </source>
</reference>
<accession>A0A261EQL6</accession>
<proteinExistence type="predicted"/>
<feature type="transmembrane region" description="Helical" evidence="2">
    <location>
        <begin position="31"/>
        <end position="52"/>
    </location>
</feature>
<dbReference type="AlphaFoldDB" id="A0A261EQL6"/>
<keyword evidence="2" id="KW-0472">Membrane</keyword>
<organism evidence="3 4">
    <name type="scientific">Pseudoscardovia radai</name>
    <dbReference type="NCBI Taxonomy" id="987066"/>
    <lineage>
        <taxon>Bacteria</taxon>
        <taxon>Bacillati</taxon>
        <taxon>Actinomycetota</taxon>
        <taxon>Actinomycetes</taxon>
        <taxon>Bifidobacteriales</taxon>
        <taxon>Bifidobacteriaceae</taxon>
        <taxon>Pseudoscardovia</taxon>
    </lineage>
</organism>
<evidence type="ECO:0000256" key="1">
    <source>
        <dbReference type="SAM" id="MobiDB-lite"/>
    </source>
</evidence>
<name>A0A261EQL6_9BIFI</name>
<gene>
    <name evidence="3" type="ORF">PSRA_1691</name>
</gene>
<evidence type="ECO:0000313" key="3">
    <source>
        <dbReference type="EMBL" id="OZG49145.1"/>
    </source>
</evidence>
<evidence type="ECO:0000313" key="4">
    <source>
        <dbReference type="Proteomes" id="UP000216725"/>
    </source>
</evidence>
<dbReference type="EMBL" id="MWWR01000021">
    <property type="protein sequence ID" value="OZG49145.1"/>
    <property type="molecule type" value="Genomic_DNA"/>
</dbReference>
<keyword evidence="2" id="KW-0812">Transmembrane</keyword>
<sequence>MVNGDASNLYASSAADDTSGGRVSSPRHRRWMIGVAVCVGIVLGAVCGVGAWQHSLAWAHAAGEAQKAAYDACAKAQSDAQTALEAYQNAVADSGAVAATDPATLADASVLDALNSARTSPAVSPDACRVDMDADALDALTDSWKSAGAAWTQGAQDIQSAAQAVTDSQAAKARQDRVDALNGKIQEARALLESSDGNVADAQTRFTLTDVINAAQGIADDQTSAPDAFDQASSGLDAAMGSVNDSISKKQADDAAAAQAAQAAAAQAQQRRATGTSRAATGTSGSTSRPTPSGGAVSGSAPAPAASGNTGTSGGSSASGFISKGWSGGCGATMEECEANGSNPYDGYNHSMP</sequence>
<dbReference type="Proteomes" id="UP000216725">
    <property type="component" value="Unassembled WGS sequence"/>
</dbReference>
<feature type="region of interest" description="Disordered" evidence="1">
    <location>
        <begin position="263"/>
        <end position="318"/>
    </location>
</feature>
<evidence type="ECO:0000256" key="2">
    <source>
        <dbReference type="SAM" id="Phobius"/>
    </source>
</evidence>
<protein>
    <submittedName>
        <fullName evidence="3">Colicin transporter</fullName>
    </submittedName>
</protein>
<comment type="caution">
    <text evidence="3">The sequence shown here is derived from an EMBL/GenBank/DDBJ whole genome shotgun (WGS) entry which is preliminary data.</text>
</comment>